<proteinExistence type="predicted"/>
<dbReference type="EMBL" id="CAADRP010002196">
    <property type="protein sequence ID" value="VFU63360.1"/>
    <property type="molecule type" value="Genomic_DNA"/>
</dbReference>
<accession>A0A6N2N8Q8</accession>
<dbReference type="AlphaFoldDB" id="A0A6N2N8Q8"/>
<reference evidence="1" key="1">
    <citation type="submission" date="2019-03" db="EMBL/GenBank/DDBJ databases">
        <authorList>
            <person name="Mank J."/>
            <person name="Almeida P."/>
        </authorList>
    </citation>
    <scope>NUCLEOTIDE SEQUENCE</scope>
    <source>
        <strain evidence="1">78183</strain>
    </source>
</reference>
<gene>
    <name evidence="1" type="ORF">SVIM_LOCUS481953</name>
</gene>
<name>A0A6N2N8Q8_SALVM</name>
<organism evidence="1">
    <name type="scientific">Salix viminalis</name>
    <name type="common">Common osier</name>
    <name type="synonym">Basket willow</name>
    <dbReference type="NCBI Taxonomy" id="40686"/>
    <lineage>
        <taxon>Eukaryota</taxon>
        <taxon>Viridiplantae</taxon>
        <taxon>Streptophyta</taxon>
        <taxon>Embryophyta</taxon>
        <taxon>Tracheophyta</taxon>
        <taxon>Spermatophyta</taxon>
        <taxon>Magnoliopsida</taxon>
        <taxon>eudicotyledons</taxon>
        <taxon>Gunneridae</taxon>
        <taxon>Pentapetalae</taxon>
        <taxon>rosids</taxon>
        <taxon>fabids</taxon>
        <taxon>Malpighiales</taxon>
        <taxon>Salicaceae</taxon>
        <taxon>Saliceae</taxon>
        <taxon>Salix</taxon>
    </lineage>
</organism>
<evidence type="ECO:0000313" key="1">
    <source>
        <dbReference type="EMBL" id="VFU63360.1"/>
    </source>
</evidence>
<protein>
    <submittedName>
        <fullName evidence="1">Uncharacterized protein</fullName>
    </submittedName>
</protein>
<sequence>MDKSREKRKKKRTEEALKDACIGDSVTLDDLQEFALGRIVLLDSSLQVSGVYNKKNCAAGFISTSFRSLQ</sequence>